<dbReference type="EMBL" id="LGSW01000002">
    <property type="protein sequence ID" value="KND22391.1"/>
    <property type="molecule type" value="Genomic_DNA"/>
</dbReference>
<name>A0ABR5IN37_9HYPH</name>
<evidence type="ECO:0000313" key="2">
    <source>
        <dbReference type="Proteomes" id="UP000053900"/>
    </source>
</evidence>
<dbReference type="Proteomes" id="UP000053900">
    <property type="component" value="Unassembled WGS sequence"/>
</dbReference>
<proteinExistence type="predicted"/>
<evidence type="ECO:0000313" key="1">
    <source>
        <dbReference type="EMBL" id="KND22391.1"/>
    </source>
</evidence>
<gene>
    <name evidence="1" type="ORF">AFK20_04620</name>
</gene>
<reference evidence="1 2" key="1">
    <citation type="submission" date="2015-07" db="EMBL/GenBank/DDBJ databases">
        <title>Draft genome of Enhydrobacter aerosaccus.</title>
        <authorList>
            <person name="Wang X."/>
        </authorList>
    </citation>
    <scope>NUCLEOTIDE SEQUENCE [LARGE SCALE GENOMIC DNA]</scope>
    <source>
        <strain evidence="1 2">CGMCC9176</strain>
    </source>
</reference>
<sequence length="71" mass="8262">MAIVYKDDRWAKLESSLITRIIEKFNQFSATKVREFLLSLALETSANTDDCIVFMPLAYLLGQQPKHYKSY</sequence>
<keyword evidence="2" id="KW-1185">Reference proteome</keyword>
<organism evidence="1 2">
    <name type="scientific">Enhydrobacter aerosaccus</name>
    <dbReference type="NCBI Taxonomy" id="225324"/>
    <lineage>
        <taxon>Bacteria</taxon>
        <taxon>Pseudomonadati</taxon>
        <taxon>Pseudomonadota</taxon>
        <taxon>Alphaproteobacteria</taxon>
        <taxon>Hyphomicrobiales</taxon>
        <taxon>Enhydrobacter</taxon>
    </lineage>
</organism>
<comment type="caution">
    <text evidence="1">The sequence shown here is derived from an EMBL/GenBank/DDBJ whole genome shotgun (WGS) entry which is preliminary data.</text>
</comment>
<protein>
    <submittedName>
        <fullName evidence="1">Uncharacterized protein</fullName>
    </submittedName>
</protein>
<accession>A0ABR5IN37</accession>